<reference evidence="1" key="2">
    <citation type="submission" date="2020-09" db="EMBL/GenBank/DDBJ databases">
        <authorList>
            <person name="Sun Q."/>
            <person name="Kim S."/>
        </authorList>
    </citation>
    <scope>NUCLEOTIDE SEQUENCE</scope>
    <source>
        <strain evidence="1">KCTC 32337</strain>
    </source>
</reference>
<gene>
    <name evidence="1" type="ORF">GCM10011274_39640</name>
</gene>
<dbReference type="EMBL" id="BMZC01000014">
    <property type="protein sequence ID" value="GGZ77629.1"/>
    <property type="molecule type" value="Genomic_DNA"/>
</dbReference>
<dbReference type="AlphaFoldDB" id="A0A8H9IG97"/>
<sequence length="67" mass="7396">MSNLFLIANLFVYKTTAIKRVSLKLLEQARGGALKLFELILSFACKTVSDQDVNKGKKSTPQIAPLI</sequence>
<protein>
    <submittedName>
        <fullName evidence="1">Uncharacterized protein</fullName>
    </submittedName>
</protein>
<dbReference type="Proteomes" id="UP000622604">
    <property type="component" value="Unassembled WGS sequence"/>
</dbReference>
<comment type="caution">
    <text evidence="1">The sequence shown here is derived from an EMBL/GenBank/DDBJ whole genome shotgun (WGS) entry which is preliminary data.</text>
</comment>
<proteinExistence type="predicted"/>
<reference evidence="1" key="1">
    <citation type="journal article" date="2014" name="Int. J. Syst. Evol. Microbiol.">
        <title>Complete genome sequence of Corynebacterium casei LMG S-19264T (=DSM 44701T), isolated from a smear-ripened cheese.</title>
        <authorList>
            <consortium name="US DOE Joint Genome Institute (JGI-PGF)"/>
            <person name="Walter F."/>
            <person name="Albersmeier A."/>
            <person name="Kalinowski J."/>
            <person name="Ruckert C."/>
        </authorList>
    </citation>
    <scope>NUCLEOTIDE SEQUENCE</scope>
    <source>
        <strain evidence="1">KCTC 32337</strain>
    </source>
</reference>
<accession>A0A8H9IG97</accession>
<organism evidence="1 2">
    <name type="scientific">Paraglaciecola chathamensis</name>
    <dbReference type="NCBI Taxonomy" id="368405"/>
    <lineage>
        <taxon>Bacteria</taxon>
        <taxon>Pseudomonadati</taxon>
        <taxon>Pseudomonadota</taxon>
        <taxon>Gammaproteobacteria</taxon>
        <taxon>Alteromonadales</taxon>
        <taxon>Alteromonadaceae</taxon>
        <taxon>Paraglaciecola</taxon>
    </lineage>
</organism>
<name>A0A8H9IG97_9ALTE</name>
<evidence type="ECO:0000313" key="1">
    <source>
        <dbReference type="EMBL" id="GGZ77629.1"/>
    </source>
</evidence>
<evidence type="ECO:0000313" key="2">
    <source>
        <dbReference type="Proteomes" id="UP000622604"/>
    </source>
</evidence>